<dbReference type="EMBL" id="BAABHY010000001">
    <property type="protein sequence ID" value="GAA5106962.1"/>
    <property type="molecule type" value="Genomic_DNA"/>
</dbReference>
<evidence type="ECO:0000313" key="2">
    <source>
        <dbReference type="Proteomes" id="UP001500171"/>
    </source>
</evidence>
<proteinExistence type="predicted"/>
<protein>
    <submittedName>
        <fullName evidence="1">N-formylglutamate amidohydrolase</fullName>
    </submittedName>
</protein>
<dbReference type="PIRSF" id="PIRSF029730">
    <property type="entry name" value="UCP029730"/>
    <property type="match status" value="1"/>
</dbReference>
<dbReference type="SUPFAM" id="SSF53187">
    <property type="entry name" value="Zn-dependent exopeptidases"/>
    <property type="match status" value="1"/>
</dbReference>
<keyword evidence="2" id="KW-1185">Reference proteome</keyword>
<accession>A0ABP9N3N9</accession>
<dbReference type="Pfam" id="PF05013">
    <property type="entry name" value="FGase"/>
    <property type="match status" value="1"/>
</dbReference>
<reference evidence="2" key="1">
    <citation type="journal article" date="2019" name="Int. J. Syst. Evol. Microbiol.">
        <title>The Global Catalogue of Microorganisms (GCM) 10K type strain sequencing project: providing services to taxonomists for standard genome sequencing and annotation.</title>
        <authorList>
            <consortium name="The Broad Institute Genomics Platform"/>
            <consortium name="The Broad Institute Genome Sequencing Center for Infectious Disease"/>
            <person name="Wu L."/>
            <person name="Ma J."/>
        </authorList>
    </citation>
    <scope>NUCLEOTIDE SEQUENCE [LARGE SCALE GENOMIC DNA]</scope>
    <source>
        <strain evidence="2">JCM 18050</strain>
    </source>
</reference>
<name>A0ABP9N3N9_9GAMM</name>
<sequence>MNPFNLLFDKPAYTLYRYNPDNPLILVCEHASCYIPAQLQQLGLEDKAAKEHIAWDIGALDLAKGLSDKLNATLLVANYSRLLIDLNRPLEAPDSIPDVSEIYTIIGNQNLAKEHIEARQVNIFKPFHQKLAELIAESKQRHDNTRLVGVHSYTATYKGQARALQAGVLYMQARHYGEQILAGLAKDPALIIAANEPYQCAYGEDTTVPLHGDDNHIPAVLLEIRNNEINELAKIDRWVKLLSPVL</sequence>
<dbReference type="InterPro" id="IPR011227">
    <property type="entry name" value="UCP029730"/>
</dbReference>
<dbReference type="Gene3D" id="3.40.630.40">
    <property type="entry name" value="Zn-dependent exopeptidases"/>
    <property type="match status" value="1"/>
</dbReference>
<dbReference type="InterPro" id="IPR007709">
    <property type="entry name" value="N-FG_amidohydro"/>
</dbReference>
<gene>
    <name evidence="1" type="ORF">GCM10023211_07460</name>
</gene>
<dbReference type="RefSeq" id="WP_345488951.1">
    <property type="nucleotide sequence ID" value="NZ_BAABHY010000001.1"/>
</dbReference>
<organism evidence="1 2">
    <name type="scientific">Orbus sasakiae</name>
    <dbReference type="NCBI Taxonomy" id="1078475"/>
    <lineage>
        <taxon>Bacteria</taxon>
        <taxon>Pseudomonadati</taxon>
        <taxon>Pseudomonadota</taxon>
        <taxon>Gammaproteobacteria</taxon>
        <taxon>Orbales</taxon>
        <taxon>Orbaceae</taxon>
        <taxon>Orbus</taxon>
    </lineage>
</organism>
<evidence type="ECO:0000313" key="1">
    <source>
        <dbReference type="EMBL" id="GAA5106962.1"/>
    </source>
</evidence>
<dbReference type="Proteomes" id="UP001500171">
    <property type="component" value="Unassembled WGS sequence"/>
</dbReference>
<comment type="caution">
    <text evidence="1">The sequence shown here is derived from an EMBL/GenBank/DDBJ whole genome shotgun (WGS) entry which is preliminary data.</text>
</comment>